<feature type="transmembrane region" description="Helical" evidence="2">
    <location>
        <begin position="36"/>
        <end position="53"/>
    </location>
</feature>
<dbReference type="Pfam" id="PF07885">
    <property type="entry name" value="Ion_trans_2"/>
    <property type="match status" value="1"/>
</dbReference>
<evidence type="ECO:0000259" key="3">
    <source>
        <dbReference type="PROSITE" id="PS51201"/>
    </source>
</evidence>
<dbReference type="Proteomes" id="UP000177876">
    <property type="component" value="Unassembled WGS sequence"/>
</dbReference>
<dbReference type="Gene3D" id="1.10.287.70">
    <property type="match status" value="1"/>
</dbReference>
<dbReference type="Pfam" id="PF02080">
    <property type="entry name" value="TrkA_C"/>
    <property type="match status" value="1"/>
</dbReference>
<protein>
    <recommendedName>
        <fullName evidence="7">Potassium channel protein</fullName>
    </recommendedName>
</protein>
<dbReference type="PROSITE" id="PS51202">
    <property type="entry name" value="RCK_C"/>
    <property type="match status" value="1"/>
</dbReference>
<evidence type="ECO:0000256" key="1">
    <source>
        <dbReference type="ARBA" id="ARBA00004651"/>
    </source>
</evidence>
<feature type="transmembrane region" description="Helical" evidence="2">
    <location>
        <begin position="12"/>
        <end position="31"/>
    </location>
</feature>
<dbReference type="PANTHER" id="PTHR43833:SF9">
    <property type="entry name" value="POTASSIUM CHANNEL PROTEIN YUGO-RELATED"/>
    <property type="match status" value="1"/>
</dbReference>
<dbReference type="GO" id="GO:0006813">
    <property type="term" value="P:potassium ion transport"/>
    <property type="evidence" value="ECO:0007669"/>
    <property type="project" value="InterPro"/>
</dbReference>
<dbReference type="EMBL" id="MELK01000050">
    <property type="protein sequence ID" value="OFW55928.1"/>
    <property type="molecule type" value="Genomic_DNA"/>
</dbReference>
<dbReference type="InterPro" id="IPR036721">
    <property type="entry name" value="RCK_C_sf"/>
</dbReference>
<comment type="subcellular location">
    <subcellularLocation>
        <location evidence="1">Cell membrane</location>
        <topology evidence="1">Multi-pass membrane protein</topology>
    </subcellularLocation>
</comment>
<feature type="domain" description="RCK C-terminal" evidence="4">
    <location>
        <begin position="255"/>
        <end position="342"/>
    </location>
</feature>
<sequence>MKTLDRLKALEKAIILLSIILCIGTAGYMIIEKQNFLNALYMVVITITTIGYGETFKLGTGGEIFTLFLIIAGVGTVGYTLVSAVEFMIENSLTGMMGRRKMRKDIENMVGHYILCGYGRVGQHIADDLDNADTNFVVVEKDPASADRAEAAGYAVIKADATKDEALKEAGIDKARGLVSALSSDAENLYITLTARELCPHLFIVSRCDSEESASKLRRAGADRVISPHSIGGRRMAAMLLKPMVWDYLDLVTRGQYIEFNIENLEWRIDDVEIQPNSNLDGKTIGEAKIYAISGALVLAVKKRGMSFNTKPSKDTRLDPGDYIIAIGTVEQLAKLEEIATSTSWSQGGRYA</sequence>
<dbReference type="PANTHER" id="PTHR43833">
    <property type="entry name" value="POTASSIUM CHANNEL PROTEIN 2-RELATED-RELATED"/>
    <property type="match status" value="1"/>
</dbReference>
<accession>A0A1F2WGD3</accession>
<keyword evidence="2" id="KW-0472">Membrane</keyword>
<evidence type="ECO:0000313" key="6">
    <source>
        <dbReference type="Proteomes" id="UP000177876"/>
    </source>
</evidence>
<name>A0A1F2WGD3_9ACTN</name>
<dbReference type="AlphaFoldDB" id="A0A1F2WGD3"/>
<dbReference type="InterPro" id="IPR006037">
    <property type="entry name" value="RCK_C"/>
</dbReference>
<proteinExistence type="predicted"/>
<dbReference type="InterPro" id="IPR036291">
    <property type="entry name" value="NAD(P)-bd_dom_sf"/>
</dbReference>
<dbReference type="SUPFAM" id="SSF116726">
    <property type="entry name" value="TrkA C-terminal domain-like"/>
    <property type="match status" value="1"/>
</dbReference>
<feature type="transmembrane region" description="Helical" evidence="2">
    <location>
        <begin position="65"/>
        <end position="89"/>
    </location>
</feature>
<gene>
    <name evidence="5" type="ORF">A2Y75_04165</name>
</gene>
<dbReference type="STRING" id="1797197.A2Y75_04165"/>
<dbReference type="SUPFAM" id="SSF51735">
    <property type="entry name" value="NAD(P)-binding Rossmann-fold domains"/>
    <property type="match status" value="1"/>
</dbReference>
<dbReference type="InterPro" id="IPR050721">
    <property type="entry name" value="Trk_Ktr_HKT_K-transport"/>
</dbReference>
<dbReference type="InterPro" id="IPR003148">
    <property type="entry name" value="RCK_N"/>
</dbReference>
<feature type="domain" description="RCK N-terminal" evidence="3">
    <location>
        <begin position="110"/>
        <end position="226"/>
    </location>
</feature>
<dbReference type="Pfam" id="PF02254">
    <property type="entry name" value="TrkA_N"/>
    <property type="match status" value="1"/>
</dbReference>
<dbReference type="Gene3D" id="3.30.70.1450">
    <property type="entry name" value="Regulator of K+ conductance, C-terminal domain"/>
    <property type="match status" value="1"/>
</dbReference>
<dbReference type="GO" id="GO:0005886">
    <property type="term" value="C:plasma membrane"/>
    <property type="evidence" value="ECO:0007669"/>
    <property type="project" value="UniProtKB-SubCell"/>
</dbReference>
<dbReference type="InterPro" id="IPR013099">
    <property type="entry name" value="K_chnl_dom"/>
</dbReference>
<organism evidence="5 6">
    <name type="scientific">Candidatus Solincola sediminis</name>
    <dbReference type="NCBI Taxonomy" id="1797199"/>
    <lineage>
        <taxon>Bacteria</taxon>
        <taxon>Bacillati</taxon>
        <taxon>Actinomycetota</taxon>
        <taxon>Candidatus Geothermincolia</taxon>
        <taxon>Candidatus Geothermincolales</taxon>
        <taxon>Candidatus Geothermincolaceae</taxon>
        <taxon>Candidatus Solincola</taxon>
    </lineage>
</organism>
<evidence type="ECO:0000313" key="5">
    <source>
        <dbReference type="EMBL" id="OFW55928.1"/>
    </source>
</evidence>
<dbReference type="GO" id="GO:0008324">
    <property type="term" value="F:monoatomic cation transmembrane transporter activity"/>
    <property type="evidence" value="ECO:0007669"/>
    <property type="project" value="InterPro"/>
</dbReference>
<evidence type="ECO:0008006" key="7">
    <source>
        <dbReference type="Google" id="ProtNLM"/>
    </source>
</evidence>
<evidence type="ECO:0000256" key="2">
    <source>
        <dbReference type="SAM" id="Phobius"/>
    </source>
</evidence>
<dbReference type="PROSITE" id="PS51201">
    <property type="entry name" value="RCK_N"/>
    <property type="match status" value="1"/>
</dbReference>
<comment type="caution">
    <text evidence="5">The sequence shown here is derived from an EMBL/GenBank/DDBJ whole genome shotgun (WGS) entry which is preliminary data.</text>
</comment>
<keyword evidence="2" id="KW-1133">Transmembrane helix</keyword>
<reference evidence="5 6" key="1">
    <citation type="journal article" date="2016" name="Nat. Commun.">
        <title>Thousands of microbial genomes shed light on interconnected biogeochemical processes in an aquifer system.</title>
        <authorList>
            <person name="Anantharaman K."/>
            <person name="Brown C.T."/>
            <person name="Hug L.A."/>
            <person name="Sharon I."/>
            <person name="Castelle C.J."/>
            <person name="Probst A.J."/>
            <person name="Thomas B.C."/>
            <person name="Singh A."/>
            <person name="Wilkins M.J."/>
            <person name="Karaoz U."/>
            <person name="Brodie E.L."/>
            <person name="Williams K.H."/>
            <person name="Hubbard S.S."/>
            <person name="Banfield J.F."/>
        </authorList>
    </citation>
    <scope>NUCLEOTIDE SEQUENCE [LARGE SCALE GENOMIC DNA]</scope>
</reference>
<keyword evidence="2" id="KW-0812">Transmembrane</keyword>
<dbReference type="SUPFAM" id="SSF81324">
    <property type="entry name" value="Voltage-gated potassium channels"/>
    <property type="match status" value="1"/>
</dbReference>
<evidence type="ECO:0000259" key="4">
    <source>
        <dbReference type="PROSITE" id="PS51202"/>
    </source>
</evidence>
<dbReference type="Gene3D" id="3.40.50.720">
    <property type="entry name" value="NAD(P)-binding Rossmann-like Domain"/>
    <property type="match status" value="1"/>
</dbReference>